<dbReference type="InterPro" id="IPR050639">
    <property type="entry name" value="SSR_resolvase"/>
</dbReference>
<evidence type="ECO:0000313" key="5">
    <source>
        <dbReference type="Proteomes" id="UP000005104"/>
    </source>
</evidence>
<accession>H5Y0D4</accession>
<dbReference type="SUPFAM" id="SSF53041">
    <property type="entry name" value="Resolvase-like"/>
    <property type="match status" value="1"/>
</dbReference>
<evidence type="ECO:0000256" key="1">
    <source>
        <dbReference type="SAM" id="Coils"/>
    </source>
</evidence>
<feature type="coiled-coil region" evidence="1">
    <location>
        <begin position="404"/>
        <end position="431"/>
    </location>
</feature>
<organism evidence="4 5">
    <name type="scientific">Desulfosporosinus youngiae DSM 17734</name>
    <dbReference type="NCBI Taxonomy" id="768710"/>
    <lineage>
        <taxon>Bacteria</taxon>
        <taxon>Bacillati</taxon>
        <taxon>Bacillota</taxon>
        <taxon>Clostridia</taxon>
        <taxon>Eubacteriales</taxon>
        <taxon>Desulfitobacteriaceae</taxon>
        <taxon>Desulfosporosinus</taxon>
    </lineage>
</organism>
<dbReference type="SMART" id="SM00857">
    <property type="entry name" value="Resolvase"/>
    <property type="match status" value="1"/>
</dbReference>
<dbReference type="InterPro" id="IPR036162">
    <property type="entry name" value="Resolvase-like_N_sf"/>
</dbReference>
<sequence length="533" mass="61985">MKKIRIRAALYARYSSDNQREESTIAQLRAGREHAKKKGYLIVAEYKDEEITGRYDRRDDFQKMIRDAKHGLFDVIIIHKFNRFARNRYDSAIYKRMLKKAGVRVESVLQPLDDSPESILLEALLEGMDEYYSLDLAREVMKGMFENAEQGIHTGGRPPYGLKVNPDTHKYEIDETRYKAVQIYFEGRKDGISRKNIAEKLNTLGYRTQTGKKFTRDSFYGWDTNRKYNGDYVFNVASSKDVDGRRNTSKKKPIEEQVIKEGIIPKVLDSKLFGEVNELIKKNKYKPGRMKAKVNYLLTGKVFCGKCGASYNGNSYRNSKSKENTLLCYYKCSGKCKNPSMRKDDLEHIIINQLSVHCFSKEAMDNIVIRVKELYQERRKETQDDIGPIKKEIKELESTIENWMQALGKGIRGLEERIVEAQNKIDLFHEELDHINMLQKETEINDKMIYDLLKEKKDALYSDDENEKKSILQEYVDKVIVNPSDNINTFDLEITYRGFLMVEARGLAPLYRRTTTKASTRVSFILSFASRDS</sequence>
<gene>
    <name evidence="4" type="ORF">DesyoDRAFT_5262</name>
</gene>
<dbReference type="InterPro" id="IPR011109">
    <property type="entry name" value="DNA_bind_recombinase_dom"/>
</dbReference>
<protein>
    <submittedName>
        <fullName evidence="4">Site-specific recombinase, DNA invertase Pin</fullName>
    </submittedName>
</protein>
<reference evidence="4 5" key="1">
    <citation type="submission" date="2011-11" db="EMBL/GenBank/DDBJ databases">
        <title>The Noncontiguous Finished genome of Desulfosporosinus youngiae DSM 17734.</title>
        <authorList>
            <consortium name="US DOE Joint Genome Institute (JGI-PGF)"/>
            <person name="Lucas S."/>
            <person name="Han J."/>
            <person name="Lapidus A."/>
            <person name="Cheng J.-F."/>
            <person name="Goodwin L."/>
            <person name="Pitluck S."/>
            <person name="Peters L."/>
            <person name="Ovchinnikova G."/>
            <person name="Lu M."/>
            <person name="Land M.L."/>
            <person name="Hauser L."/>
            <person name="Pester M."/>
            <person name="Spring S."/>
            <person name="Ollivier B."/>
            <person name="Rattei T."/>
            <person name="Klenk H.-P."/>
            <person name="Wagner M."/>
            <person name="Loy A."/>
            <person name="Woyke T.J."/>
        </authorList>
    </citation>
    <scope>NUCLEOTIDE SEQUENCE [LARGE SCALE GENOMIC DNA]</scope>
    <source>
        <strain evidence="4 5">DSM 17734</strain>
    </source>
</reference>
<dbReference type="EMBL" id="CM001441">
    <property type="protein sequence ID" value="EHQ92190.1"/>
    <property type="molecule type" value="Genomic_DNA"/>
</dbReference>
<evidence type="ECO:0000313" key="4">
    <source>
        <dbReference type="EMBL" id="EHQ92190.1"/>
    </source>
</evidence>
<dbReference type="Pfam" id="PF00239">
    <property type="entry name" value="Resolvase"/>
    <property type="match status" value="1"/>
</dbReference>
<dbReference type="Gene3D" id="3.40.50.1390">
    <property type="entry name" value="Resolvase, N-terminal catalytic domain"/>
    <property type="match status" value="1"/>
</dbReference>
<feature type="domain" description="Recombinase" evidence="3">
    <location>
        <begin position="159"/>
        <end position="286"/>
    </location>
</feature>
<dbReference type="GO" id="GO:0000150">
    <property type="term" value="F:DNA strand exchange activity"/>
    <property type="evidence" value="ECO:0007669"/>
    <property type="project" value="InterPro"/>
</dbReference>
<evidence type="ECO:0000259" key="3">
    <source>
        <dbReference type="PROSITE" id="PS51737"/>
    </source>
</evidence>
<feature type="domain" description="Resolvase/invertase-type recombinase catalytic" evidence="2">
    <location>
        <begin position="7"/>
        <end position="151"/>
    </location>
</feature>
<evidence type="ECO:0000259" key="2">
    <source>
        <dbReference type="PROSITE" id="PS51736"/>
    </source>
</evidence>
<dbReference type="AlphaFoldDB" id="H5Y0D4"/>
<dbReference type="eggNOG" id="COG1961">
    <property type="taxonomic scope" value="Bacteria"/>
</dbReference>
<dbReference type="PROSITE" id="PS51737">
    <property type="entry name" value="RECOMBINASE_DNA_BIND"/>
    <property type="match status" value="1"/>
</dbReference>
<dbReference type="PANTHER" id="PTHR30461:SF23">
    <property type="entry name" value="DNA RECOMBINASE-RELATED"/>
    <property type="match status" value="1"/>
</dbReference>
<dbReference type="Gene3D" id="3.90.1750.20">
    <property type="entry name" value="Putative Large Serine Recombinase, Chain B, Domain 2"/>
    <property type="match status" value="1"/>
</dbReference>
<dbReference type="CDD" id="cd00338">
    <property type="entry name" value="Ser_Recombinase"/>
    <property type="match status" value="1"/>
</dbReference>
<dbReference type="GO" id="GO:0003677">
    <property type="term" value="F:DNA binding"/>
    <property type="evidence" value="ECO:0007669"/>
    <property type="project" value="InterPro"/>
</dbReference>
<dbReference type="InterPro" id="IPR006119">
    <property type="entry name" value="Resolv_N"/>
</dbReference>
<dbReference type="InterPro" id="IPR038109">
    <property type="entry name" value="DNA_bind_recomb_sf"/>
</dbReference>
<dbReference type="Proteomes" id="UP000005104">
    <property type="component" value="Chromosome"/>
</dbReference>
<dbReference type="InterPro" id="IPR025827">
    <property type="entry name" value="Zn_ribbon_recom_dom"/>
</dbReference>
<name>H5Y0D4_9FIRM</name>
<proteinExistence type="predicted"/>
<keyword evidence="1" id="KW-0175">Coiled coil</keyword>
<dbReference type="Pfam" id="PF07508">
    <property type="entry name" value="Recombinase"/>
    <property type="match status" value="1"/>
</dbReference>
<dbReference type="PROSITE" id="PS51736">
    <property type="entry name" value="RECOMBINASES_3"/>
    <property type="match status" value="1"/>
</dbReference>
<dbReference type="HOGENOM" id="CLU_010686_18_11_9"/>
<dbReference type="Pfam" id="PF13408">
    <property type="entry name" value="Zn_ribbon_recom"/>
    <property type="match status" value="1"/>
</dbReference>
<dbReference type="STRING" id="768710.DesyoDRAFT_5262"/>
<keyword evidence="5" id="KW-1185">Reference proteome</keyword>
<dbReference type="PANTHER" id="PTHR30461">
    <property type="entry name" value="DNA-INVERTASE FROM LAMBDOID PROPHAGE"/>
    <property type="match status" value="1"/>
</dbReference>